<evidence type="ECO:0000313" key="2">
    <source>
        <dbReference type="EMBL" id="SEJ56526.1"/>
    </source>
</evidence>
<dbReference type="RefSeq" id="WP_042214852.1">
    <property type="nucleotide sequence ID" value="NZ_BBLU01000007.1"/>
</dbReference>
<evidence type="ECO:0000313" key="3">
    <source>
        <dbReference type="Proteomes" id="UP000183315"/>
    </source>
</evidence>
<keyword evidence="3" id="KW-1185">Reference proteome</keyword>
<dbReference type="EMBL" id="FNZI01000005">
    <property type="protein sequence ID" value="SEJ56526.1"/>
    <property type="molecule type" value="Genomic_DNA"/>
</dbReference>
<dbReference type="STRING" id="1043493.SAMN05421637_2213"/>
<organism evidence="2 3">
    <name type="scientific">Demequina mangrovi</name>
    <dbReference type="NCBI Taxonomy" id="1043493"/>
    <lineage>
        <taxon>Bacteria</taxon>
        <taxon>Bacillati</taxon>
        <taxon>Actinomycetota</taxon>
        <taxon>Actinomycetes</taxon>
        <taxon>Micrococcales</taxon>
        <taxon>Demequinaceae</taxon>
        <taxon>Demequina</taxon>
    </lineage>
</organism>
<sequence>MSFDELSTVLWRERELLETLLFKLETEELIIAAGRSRWLGRAAREVELVLSQIRDADLGRAAEAEAAARSIGLDGDPGLRELAIAAPAPWDELLGAHHAALSTLAAQIAALGESNRELLAVSLQATREALVGIEETVGTYDQKGTAAKGSASFLLDEAL</sequence>
<dbReference type="Gene3D" id="1.20.58.300">
    <property type="entry name" value="FlgN-like"/>
    <property type="match status" value="1"/>
</dbReference>
<accession>A0A1H6ZV50</accession>
<dbReference type="eggNOG" id="ENOG5031TG8">
    <property type="taxonomic scope" value="Bacteria"/>
</dbReference>
<dbReference type="GO" id="GO:0044780">
    <property type="term" value="P:bacterial-type flagellum assembly"/>
    <property type="evidence" value="ECO:0007669"/>
    <property type="project" value="InterPro"/>
</dbReference>
<dbReference type="AlphaFoldDB" id="A0A1H6ZV50"/>
<proteinExistence type="predicted"/>
<dbReference type="InterPro" id="IPR007809">
    <property type="entry name" value="FlgN-like"/>
</dbReference>
<keyword evidence="1" id="KW-1005">Bacterial flagellum biogenesis</keyword>
<dbReference type="InterPro" id="IPR036679">
    <property type="entry name" value="FlgN-like_sf"/>
</dbReference>
<protein>
    <submittedName>
        <fullName evidence="2">FlgN protein</fullName>
    </submittedName>
</protein>
<name>A0A1H6ZV50_9MICO</name>
<dbReference type="OrthoDB" id="3268384at2"/>
<dbReference type="Pfam" id="PF05130">
    <property type="entry name" value="FlgN"/>
    <property type="match status" value="1"/>
</dbReference>
<reference evidence="3" key="1">
    <citation type="submission" date="2016-10" db="EMBL/GenBank/DDBJ databases">
        <authorList>
            <person name="Varghese N."/>
        </authorList>
    </citation>
    <scope>NUCLEOTIDE SEQUENCE [LARGE SCALE GENOMIC DNA]</scope>
    <source>
        <strain evidence="3">DSM 24868</strain>
    </source>
</reference>
<gene>
    <name evidence="2" type="ORF">SAMN05421637_2213</name>
</gene>
<dbReference type="SUPFAM" id="SSF140566">
    <property type="entry name" value="FlgN-like"/>
    <property type="match status" value="1"/>
</dbReference>
<dbReference type="Proteomes" id="UP000183315">
    <property type="component" value="Unassembled WGS sequence"/>
</dbReference>
<evidence type="ECO:0000256" key="1">
    <source>
        <dbReference type="ARBA" id="ARBA00022795"/>
    </source>
</evidence>